<evidence type="ECO:0000313" key="3">
    <source>
        <dbReference type="Proteomes" id="UP000269301"/>
    </source>
</evidence>
<evidence type="ECO:0000259" key="1">
    <source>
        <dbReference type="Pfam" id="PF01521"/>
    </source>
</evidence>
<dbReference type="SUPFAM" id="SSF89360">
    <property type="entry name" value="HesB-like domain"/>
    <property type="match status" value="1"/>
</dbReference>
<proteinExistence type="predicted"/>
<dbReference type="Pfam" id="PF01521">
    <property type="entry name" value="Fe-S_biosyn"/>
    <property type="match status" value="1"/>
</dbReference>
<evidence type="ECO:0000313" key="2">
    <source>
        <dbReference type="EMBL" id="RKQ37726.1"/>
    </source>
</evidence>
<dbReference type="EMBL" id="RBZP01000001">
    <property type="protein sequence ID" value="RKQ37726.1"/>
    <property type="molecule type" value="Genomic_DNA"/>
</dbReference>
<feature type="domain" description="Core" evidence="1">
    <location>
        <begin position="1"/>
        <end position="97"/>
    </location>
</feature>
<dbReference type="OrthoDB" id="2361087at2"/>
<sequence>MKLTITPEANEMLKEINSQDRSYLLLWYDVDDCGCGVNGMPTIRLTDEKSDYHQDVLNDSFPTIISKQQAVFFNQDIKLDIINGTFRLSSPDEMLNPFIPQQSIL</sequence>
<organism evidence="2 3">
    <name type="scientific">Oceanobacillus halophilus</name>
    <dbReference type="NCBI Taxonomy" id="930130"/>
    <lineage>
        <taxon>Bacteria</taxon>
        <taxon>Bacillati</taxon>
        <taxon>Bacillota</taxon>
        <taxon>Bacilli</taxon>
        <taxon>Bacillales</taxon>
        <taxon>Bacillaceae</taxon>
        <taxon>Oceanobacillus</taxon>
    </lineage>
</organism>
<dbReference type="Proteomes" id="UP000269301">
    <property type="component" value="Unassembled WGS sequence"/>
</dbReference>
<dbReference type="RefSeq" id="WP_121202801.1">
    <property type="nucleotide sequence ID" value="NZ_RBZP01000001.1"/>
</dbReference>
<dbReference type="InterPro" id="IPR035903">
    <property type="entry name" value="HesB-like_dom_sf"/>
</dbReference>
<accession>A0A495ACN3</accession>
<comment type="caution">
    <text evidence="2">The sequence shown here is derived from an EMBL/GenBank/DDBJ whole genome shotgun (WGS) entry which is preliminary data.</text>
</comment>
<gene>
    <name evidence="2" type="ORF">D8M06_02680</name>
</gene>
<reference evidence="2 3" key="1">
    <citation type="journal article" date="2016" name="Int. J. Syst. Evol. Microbiol.">
        <title>Oceanobacillus halophilus sp. nov., a novel moderately halophilic bacterium from a hypersaline lake.</title>
        <authorList>
            <person name="Amoozegar M.A."/>
            <person name="Bagheri M."/>
            <person name="Makhdoumi A."/>
            <person name="Nikou M.M."/>
            <person name="Fazeli S.A.S."/>
            <person name="Schumann P."/>
            <person name="Sproer C."/>
            <person name="Sanchez-Porro C."/>
            <person name="Ventosa A."/>
        </authorList>
    </citation>
    <scope>NUCLEOTIDE SEQUENCE [LARGE SCALE GENOMIC DNA]</scope>
    <source>
        <strain evidence="2 3">DSM 23996</strain>
    </source>
</reference>
<keyword evidence="3" id="KW-1185">Reference proteome</keyword>
<dbReference type="Gene3D" id="2.60.300.12">
    <property type="entry name" value="HesB-like domain"/>
    <property type="match status" value="1"/>
</dbReference>
<protein>
    <submittedName>
        <fullName evidence="2">Iron-sulfur cluster biosynthesis family protein</fullName>
    </submittedName>
</protein>
<dbReference type="AlphaFoldDB" id="A0A495ACN3"/>
<name>A0A495ACN3_9BACI</name>
<dbReference type="InterPro" id="IPR000361">
    <property type="entry name" value="ATAP_core_dom"/>
</dbReference>